<dbReference type="Proteomes" id="UP000539313">
    <property type="component" value="Unassembled WGS sequence"/>
</dbReference>
<organism evidence="2 3">
    <name type="scientific">Thermomonospora cellulosilytica</name>
    <dbReference type="NCBI Taxonomy" id="1411118"/>
    <lineage>
        <taxon>Bacteria</taxon>
        <taxon>Bacillati</taxon>
        <taxon>Actinomycetota</taxon>
        <taxon>Actinomycetes</taxon>
        <taxon>Streptosporangiales</taxon>
        <taxon>Thermomonosporaceae</taxon>
        <taxon>Thermomonospora</taxon>
    </lineage>
</organism>
<evidence type="ECO:0000313" key="2">
    <source>
        <dbReference type="EMBL" id="MBA9006677.1"/>
    </source>
</evidence>
<name>A0A7W3RB76_9ACTN</name>
<dbReference type="InterPro" id="IPR038765">
    <property type="entry name" value="Papain-like_cys_pep_sf"/>
</dbReference>
<comment type="caution">
    <text evidence="2">The sequence shown here is derived from an EMBL/GenBank/DDBJ whole genome shotgun (WGS) entry which is preliminary data.</text>
</comment>
<evidence type="ECO:0000313" key="3">
    <source>
        <dbReference type="Proteomes" id="UP000539313"/>
    </source>
</evidence>
<protein>
    <recommendedName>
        <fullName evidence="1">Peptidase C51 domain-containing protein</fullName>
    </recommendedName>
</protein>
<accession>A0A7W3RB76</accession>
<evidence type="ECO:0000259" key="1">
    <source>
        <dbReference type="Pfam" id="PF05257"/>
    </source>
</evidence>
<dbReference type="SUPFAM" id="SSF54001">
    <property type="entry name" value="Cysteine proteinases"/>
    <property type="match status" value="1"/>
</dbReference>
<sequence length="254" mass="26758">MAGKRRFDRLTRITDTVNTIPGLTRLAEGFRSRQGAVAGALVAGAVATTGLTIATQAPAESAVRAASPVNVFADEGDRSEGRGEGEVTAEKKATAEDVIKIAKSQVGIGEDSAGKSKYGEWFATTDRAVQTVKRDGGSNPKVYEDAAWCAMFLAWVADKTGDKDVLGADPYTVTYAGSFEDQGRWGTKAKPGAIVFFDWDGGKSIGGIDHVGLVTEVLDNGKVKTVEGNISNQVVSKVRTPDTIVGYGYPEYAG</sequence>
<dbReference type="AlphaFoldDB" id="A0A7W3RB76"/>
<dbReference type="EMBL" id="JACJII010000001">
    <property type="protein sequence ID" value="MBA9006677.1"/>
    <property type="molecule type" value="Genomic_DNA"/>
</dbReference>
<dbReference type="RefSeq" id="WP_119729655.1">
    <property type="nucleotide sequence ID" value="NZ_JACJII010000001.1"/>
</dbReference>
<dbReference type="InterPro" id="IPR007921">
    <property type="entry name" value="CHAP_dom"/>
</dbReference>
<dbReference type="Gene3D" id="3.90.1720.10">
    <property type="entry name" value="endopeptidase domain like (from Nostoc punctiforme)"/>
    <property type="match status" value="1"/>
</dbReference>
<dbReference type="Pfam" id="PF05257">
    <property type="entry name" value="CHAP"/>
    <property type="match status" value="1"/>
</dbReference>
<proteinExistence type="predicted"/>
<reference evidence="2 3" key="1">
    <citation type="submission" date="2020-08" db="EMBL/GenBank/DDBJ databases">
        <title>Sequencing the genomes of 1000 actinobacteria strains.</title>
        <authorList>
            <person name="Klenk H.-P."/>
        </authorList>
    </citation>
    <scope>NUCLEOTIDE SEQUENCE [LARGE SCALE GENOMIC DNA]</scope>
    <source>
        <strain evidence="2 3">DSM 45823</strain>
    </source>
</reference>
<gene>
    <name evidence="2" type="ORF">HNR21_005559</name>
</gene>
<feature type="domain" description="Peptidase C51" evidence="1">
    <location>
        <begin position="144"/>
        <end position="229"/>
    </location>
</feature>
<keyword evidence="3" id="KW-1185">Reference proteome</keyword>